<gene>
    <name evidence="9" type="ORF">NJ75_00415</name>
</gene>
<evidence type="ECO:0000259" key="7">
    <source>
        <dbReference type="Pfam" id="PF03772"/>
    </source>
</evidence>
<feature type="transmembrane region" description="Helical" evidence="6">
    <location>
        <begin position="258"/>
        <end position="280"/>
    </location>
</feature>
<feature type="transmembrane region" description="Helical" evidence="6">
    <location>
        <begin position="502"/>
        <end position="519"/>
    </location>
</feature>
<feature type="transmembrane region" description="Helical" evidence="6">
    <location>
        <begin position="344"/>
        <end position="361"/>
    </location>
</feature>
<feature type="transmembrane region" description="Helical" evidence="6">
    <location>
        <begin position="468"/>
        <end position="487"/>
    </location>
</feature>
<dbReference type="Pfam" id="PF13567">
    <property type="entry name" value="DUF4131"/>
    <property type="match status" value="1"/>
</dbReference>
<feature type="transmembrane region" description="Helical" evidence="6">
    <location>
        <begin position="21"/>
        <end position="38"/>
    </location>
</feature>
<dbReference type="PANTHER" id="PTHR30619">
    <property type="entry name" value="DNA INTERNALIZATION/COMPETENCE PROTEIN COMEC/REC2"/>
    <property type="match status" value="1"/>
</dbReference>
<keyword evidence="10" id="KW-1185">Reference proteome</keyword>
<comment type="subcellular location">
    <subcellularLocation>
        <location evidence="1">Cell membrane</location>
        <topology evidence="1">Multi-pass membrane protein</topology>
    </subcellularLocation>
</comment>
<evidence type="ECO:0000256" key="3">
    <source>
        <dbReference type="ARBA" id="ARBA00022692"/>
    </source>
</evidence>
<feature type="transmembrane region" description="Helical" evidence="6">
    <location>
        <begin position="405"/>
        <end position="427"/>
    </location>
</feature>
<feature type="transmembrane region" description="Helical" evidence="6">
    <location>
        <begin position="320"/>
        <end position="337"/>
    </location>
</feature>
<feature type="transmembrane region" description="Helical" evidence="6">
    <location>
        <begin position="292"/>
        <end position="314"/>
    </location>
</feature>
<dbReference type="GO" id="GO:0005886">
    <property type="term" value="C:plasma membrane"/>
    <property type="evidence" value="ECO:0007669"/>
    <property type="project" value="UniProtKB-SubCell"/>
</dbReference>
<comment type="caution">
    <text evidence="9">The sequence shown here is derived from an EMBL/GenBank/DDBJ whole genome shotgun (WGS) entry which is preliminary data.</text>
</comment>
<feature type="transmembrane region" description="Helical" evidence="6">
    <location>
        <begin position="69"/>
        <end position="89"/>
    </location>
</feature>
<keyword evidence="2" id="KW-1003">Cell membrane</keyword>
<name>A0A0B9AI46_9SPHN</name>
<evidence type="ECO:0000256" key="6">
    <source>
        <dbReference type="SAM" id="Phobius"/>
    </source>
</evidence>
<feature type="domain" description="DUF4131" evidence="8">
    <location>
        <begin position="44"/>
        <end position="197"/>
    </location>
</feature>
<evidence type="ECO:0000313" key="10">
    <source>
        <dbReference type="Proteomes" id="UP000031338"/>
    </source>
</evidence>
<feature type="transmembrane region" description="Helical" evidence="6">
    <location>
        <begin position="367"/>
        <end position="384"/>
    </location>
</feature>
<evidence type="ECO:0000259" key="8">
    <source>
        <dbReference type="Pfam" id="PF13567"/>
    </source>
</evidence>
<feature type="transmembrane region" description="Helical" evidence="6">
    <location>
        <begin position="44"/>
        <end position="62"/>
    </location>
</feature>
<feature type="domain" description="ComEC/Rec2-related protein" evidence="7">
    <location>
        <begin position="239"/>
        <end position="519"/>
    </location>
</feature>
<reference evidence="9 10" key="1">
    <citation type="submission" date="2014-10" db="EMBL/GenBank/DDBJ databases">
        <title>Draft genome sequence of Novosphingobium subterraneum DSM 12447.</title>
        <authorList>
            <person name="Gan H.M."/>
            <person name="Gan H.Y."/>
            <person name="Savka M.A."/>
        </authorList>
    </citation>
    <scope>NUCLEOTIDE SEQUENCE [LARGE SCALE GENOMIC DNA]</scope>
    <source>
        <strain evidence="9 10">DSM 12447</strain>
    </source>
</reference>
<dbReference type="InterPro" id="IPR025405">
    <property type="entry name" value="DUF4131"/>
</dbReference>
<dbReference type="Pfam" id="PF03772">
    <property type="entry name" value="Competence"/>
    <property type="match status" value="1"/>
</dbReference>
<keyword evidence="3 6" id="KW-0812">Transmembrane</keyword>
<accession>A0A0B9AI46</accession>
<keyword evidence="4 6" id="KW-1133">Transmembrane helix</keyword>
<dbReference type="EMBL" id="JRVC01000002">
    <property type="protein sequence ID" value="KHS48983.1"/>
    <property type="molecule type" value="Genomic_DNA"/>
</dbReference>
<evidence type="ECO:0000313" key="9">
    <source>
        <dbReference type="EMBL" id="KHS48983.1"/>
    </source>
</evidence>
<dbReference type="InterPro" id="IPR052159">
    <property type="entry name" value="Competence_DNA_uptake"/>
</dbReference>
<dbReference type="AlphaFoldDB" id="A0A0B9AI46"/>
<dbReference type="Proteomes" id="UP000031338">
    <property type="component" value="Unassembled WGS sequence"/>
</dbReference>
<dbReference type="PANTHER" id="PTHR30619:SF1">
    <property type="entry name" value="RECOMBINATION PROTEIN 2"/>
    <property type="match status" value="1"/>
</dbReference>
<evidence type="ECO:0000256" key="2">
    <source>
        <dbReference type="ARBA" id="ARBA00022475"/>
    </source>
</evidence>
<dbReference type="PATRIC" id="fig|48936.3.peg.424"/>
<dbReference type="NCBIfam" id="TIGR00360">
    <property type="entry name" value="ComEC_N-term"/>
    <property type="match status" value="1"/>
</dbReference>
<keyword evidence="5 6" id="KW-0472">Membrane</keyword>
<dbReference type="InterPro" id="IPR004477">
    <property type="entry name" value="ComEC_N"/>
</dbReference>
<feature type="transmembrane region" description="Helical" evidence="6">
    <location>
        <begin position="439"/>
        <end position="461"/>
    </location>
</feature>
<evidence type="ECO:0000256" key="5">
    <source>
        <dbReference type="ARBA" id="ARBA00023136"/>
    </source>
</evidence>
<evidence type="ECO:0000256" key="1">
    <source>
        <dbReference type="ARBA" id="ARBA00004651"/>
    </source>
</evidence>
<sequence>MLDGRIDAAERFLDAHPFERGLWLVVAFAAGIVLWVALPSRSDWIAALLALGAIAILALLAINAEKRPHLRLAVAGLAIMVAAGEVTIWTRSALVGQPGIARPQVSGLSGEVLERREEPAKARARLVLRVMLDGLADPVRVRVNLPYDKDPGDVAEGARIVLRARLMPPAAPMLPGAYDFARRAWFDGLAATGTVLGDVRVVGRSDRDTTLRSLQKSLAEHVRSRLTGSAGTIAAAFASGDRGAIAASDEDAMRDAGLTHLLSISGLHVSALVGAVYWLVARLLALFPWVALRIRVPLAAALAGALAGFGYTLLTGAEVPTIRSCIGALLVLGALALGRDPLSMRMVAVGGFVVMLFWPDAVLGPSFQMSFAAVIAIIAFHSAGPVRSFLTGEHHGPLVRAGRSFVMLLATGMVIELALMPIGLFHFHRAGVYGSLANVIAIPLTTFVTMPLIGLALVFDLAGLGAPVWWLVGKSLDLLLALAHFVASQPGSVTAMPPFETWSYALFLVGMLWLALWVGKVRLLGTIPAGLAITAMVLTPRPDVLVTGDGHHVGIAGEGSDLIVLRMGRGDYMRDNLLELAGMEGSLRHLDEWPGARCNEDFCVAVVLRNERRFTLLMARSRNYIDDMALVAACERADIVIADRRLPASCRPRMLKADRSYLANTGGISIHLASGRIRTVAETQGQHGWYRWPEPRPTLSQTHLHDAGAKTPDATVPVTVPVASKR</sequence>
<protein>
    <submittedName>
        <fullName evidence="9">ComEC/Rec2-like protein</fullName>
    </submittedName>
</protein>
<organism evidence="9 10">
    <name type="scientific">Novosphingobium subterraneum</name>
    <dbReference type="NCBI Taxonomy" id="48936"/>
    <lineage>
        <taxon>Bacteria</taxon>
        <taxon>Pseudomonadati</taxon>
        <taxon>Pseudomonadota</taxon>
        <taxon>Alphaproteobacteria</taxon>
        <taxon>Sphingomonadales</taxon>
        <taxon>Sphingomonadaceae</taxon>
        <taxon>Novosphingobium</taxon>
    </lineage>
</organism>
<dbReference type="STRING" id="48936.NJ75_00415"/>
<evidence type="ECO:0000256" key="4">
    <source>
        <dbReference type="ARBA" id="ARBA00022989"/>
    </source>
</evidence>
<proteinExistence type="predicted"/>